<comment type="caution">
    <text evidence="1">The sequence shown here is derived from an EMBL/GenBank/DDBJ whole genome shotgun (WGS) entry which is preliminary data.</text>
</comment>
<protein>
    <submittedName>
        <fullName evidence="1">Uncharacterized protein</fullName>
    </submittedName>
</protein>
<dbReference type="AlphaFoldDB" id="A0A4Y2C1L0"/>
<sequence>MSLVNQCFWGNHMSQVGQLDVLCGLPTPGNFLGSSSSVFFGPYASGGPARCFFCDSNSGLLRPYLARFRCTTSKCLLDMITMLAFTFH</sequence>
<reference evidence="1 2" key="1">
    <citation type="journal article" date="2019" name="Sci. Rep.">
        <title>Orb-weaving spider Araneus ventricosus genome elucidates the spidroin gene catalogue.</title>
        <authorList>
            <person name="Kono N."/>
            <person name="Nakamura H."/>
            <person name="Ohtoshi R."/>
            <person name="Moran D.A.P."/>
            <person name="Shinohara A."/>
            <person name="Yoshida Y."/>
            <person name="Fujiwara M."/>
            <person name="Mori M."/>
            <person name="Tomita M."/>
            <person name="Arakawa K."/>
        </authorList>
    </citation>
    <scope>NUCLEOTIDE SEQUENCE [LARGE SCALE GENOMIC DNA]</scope>
</reference>
<dbReference type="EMBL" id="BGPR01000138">
    <property type="protein sequence ID" value="GBL98282.1"/>
    <property type="molecule type" value="Genomic_DNA"/>
</dbReference>
<dbReference type="Proteomes" id="UP000499080">
    <property type="component" value="Unassembled WGS sequence"/>
</dbReference>
<evidence type="ECO:0000313" key="2">
    <source>
        <dbReference type="Proteomes" id="UP000499080"/>
    </source>
</evidence>
<organism evidence="1 2">
    <name type="scientific">Araneus ventricosus</name>
    <name type="common">Orbweaver spider</name>
    <name type="synonym">Epeira ventricosa</name>
    <dbReference type="NCBI Taxonomy" id="182803"/>
    <lineage>
        <taxon>Eukaryota</taxon>
        <taxon>Metazoa</taxon>
        <taxon>Ecdysozoa</taxon>
        <taxon>Arthropoda</taxon>
        <taxon>Chelicerata</taxon>
        <taxon>Arachnida</taxon>
        <taxon>Araneae</taxon>
        <taxon>Araneomorphae</taxon>
        <taxon>Entelegynae</taxon>
        <taxon>Araneoidea</taxon>
        <taxon>Araneidae</taxon>
        <taxon>Araneus</taxon>
    </lineage>
</organism>
<name>A0A4Y2C1L0_ARAVE</name>
<evidence type="ECO:0000313" key="1">
    <source>
        <dbReference type="EMBL" id="GBL98282.1"/>
    </source>
</evidence>
<proteinExistence type="predicted"/>
<keyword evidence="2" id="KW-1185">Reference proteome</keyword>
<accession>A0A4Y2C1L0</accession>
<gene>
    <name evidence="1" type="ORF">AVEN_174080_1</name>
</gene>